<dbReference type="Proteomes" id="UP001597034">
    <property type="component" value="Unassembled WGS sequence"/>
</dbReference>
<dbReference type="Gene3D" id="1.10.10.10">
    <property type="entry name" value="Winged helix-like DNA-binding domain superfamily/Winged helix DNA-binding domain"/>
    <property type="match status" value="1"/>
</dbReference>
<feature type="compositionally biased region" description="Acidic residues" evidence="1">
    <location>
        <begin position="396"/>
        <end position="410"/>
    </location>
</feature>
<evidence type="ECO:0008006" key="4">
    <source>
        <dbReference type="Google" id="ProtNLM"/>
    </source>
</evidence>
<name>A0ABD6DI23_9EURY</name>
<protein>
    <recommendedName>
        <fullName evidence="4">Rpa-associated protein</fullName>
    </recommendedName>
</protein>
<dbReference type="EMBL" id="JBHUDO010000002">
    <property type="protein sequence ID" value="MFD1645966.1"/>
    <property type="molecule type" value="Genomic_DNA"/>
</dbReference>
<evidence type="ECO:0000313" key="2">
    <source>
        <dbReference type="EMBL" id="MFD1645966.1"/>
    </source>
</evidence>
<reference evidence="2 3" key="1">
    <citation type="journal article" date="2019" name="Int. J. Syst. Evol. Microbiol.">
        <title>The Global Catalogue of Microorganisms (GCM) 10K type strain sequencing project: providing services to taxonomists for standard genome sequencing and annotation.</title>
        <authorList>
            <consortium name="The Broad Institute Genomics Platform"/>
            <consortium name="The Broad Institute Genome Sequencing Center for Infectious Disease"/>
            <person name="Wu L."/>
            <person name="Ma J."/>
        </authorList>
    </citation>
    <scope>NUCLEOTIDE SEQUENCE [LARGE SCALE GENOMIC DNA]</scope>
    <source>
        <strain evidence="2 3">CGMCC 1.10390</strain>
    </source>
</reference>
<evidence type="ECO:0000313" key="3">
    <source>
        <dbReference type="Proteomes" id="UP001597034"/>
    </source>
</evidence>
<dbReference type="RefSeq" id="WP_256398511.1">
    <property type="nucleotide sequence ID" value="NZ_JANHJR010000001.1"/>
</dbReference>
<comment type="caution">
    <text evidence="2">The sequence shown here is derived from an EMBL/GenBank/DDBJ whole genome shotgun (WGS) entry which is preliminary data.</text>
</comment>
<organism evidence="2 3">
    <name type="scientific">Haloarchaeobius litoreus</name>
    <dbReference type="NCBI Taxonomy" id="755306"/>
    <lineage>
        <taxon>Archaea</taxon>
        <taxon>Methanobacteriati</taxon>
        <taxon>Methanobacteriota</taxon>
        <taxon>Stenosarchaea group</taxon>
        <taxon>Halobacteria</taxon>
        <taxon>Halobacteriales</taxon>
        <taxon>Halorubellaceae</taxon>
        <taxon>Haloarchaeobius</taxon>
    </lineage>
</organism>
<feature type="compositionally biased region" description="Low complexity" evidence="1">
    <location>
        <begin position="272"/>
        <end position="292"/>
    </location>
</feature>
<dbReference type="AlphaFoldDB" id="A0ABD6DI23"/>
<accession>A0ABD6DI23</accession>
<feature type="compositionally biased region" description="Acidic residues" evidence="1">
    <location>
        <begin position="421"/>
        <end position="480"/>
    </location>
</feature>
<gene>
    <name evidence="2" type="ORF">ACFSBL_09745</name>
</gene>
<dbReference type="InterPro" id="IPR036388">
    <property type="entry name" value="WH-like_DNA-bd_sf"/>
</dbReference>
<feature type="compositionally biased region" description="Acidic residues" evidence="1">
    <location>
        <begin position="368"/>
        <end position="378"/>
    </location>
</feature>
<feature type="compositionally biased region" description="Low complexity" evidence="1">
    <location>
        <begin position="379"/>
        <end position="395"/>
    </location>
</feature>
<sequence>MSDIQRRETAYRLFAAEFDDATLSHQEADEERAPNYVITPTGARVNRLFAVGVLTEIESVNEDVLRGRIVDPTGAFVVYAGQYQPDEMAALERLDTPAFVAVTGKARTFSPDDSDRVYTSVRPESITEVDAATRDRWVVDTAEQTLERVATYAAAAGLDERGDALRVALQSRGVPPGLADGIPRAMDHYGTTATYLSRLRETALDAVRVVTGDRDETDTVSIDPDDEGDGTVTWADLLDEDRAAFGSPLGEAEPVAPASGDDDSTAGEEPVAADTETASASDSAAVESGSTAEPDESESAESEPEPEPDESEEPETTDEAAEPGDAEAEPADAEAETADAETEPAAAESESDDDGSDGIGDFEPGDLGGDEGDTEPEAEPASADSSAASEDAGMYEMDEAEREEIEDEYGTEFSSGNDVADPGEADIETPEPDEATESDAEDADGEVETAEADAVDATAEADEAEVDEAEADTDDEPADDVDLESHLLDVMAELDDGDGADRAELVDRVASETGASEEAVEDAIQDALIGGQCYEPGDDRLKAI</sequence>
<feature type="compositionally biased region" description="Acidic residues" evidence="1">
    <location>
        <begin position="293"/>
        <end position="342"/>
    </location>
</feature>
<evidence type="ECO:0000256" key="1">
    <source>
        <dbReference type="SAM" id="MobiDB-lite"/>
    </source>
</evidence>
<feature type="region of interest" description="Disordered" evidence="1">
    <location>
        <begin position="247"/>
        <end position="480"/>
    </location>
</feature>
<keyword evidence="3" id="KW-1185">Reference proteome</keyword>
<proteinExistence type="predicted"/>